<dbReference type="AlphaFoldDB" id="A0ABD1W6R4"/>
<sequence>MSDEDGNTCTRQIEEHLDEDDGRVPEVAQPHRRGRRSRARMARNIEIVAEQMQEIQKQQVAQTAALNAYLQHRVMPPVPPVYPPYQPQEYEYQYREEEEDPNSYTSLERLVALYRGNDERDPTQYPYHGYNAEENYVDSRFPPEYSKEIETSQGSSVFYQLGSRPPRNMRERRAAATAAVAQAPHMFKPYQYQDPA</sequence>
<organism evidence="2 4">
    <name type="scientific">Forsythia ovata</name>
    <dbReference type="NCBI Taxonomy" id="205694"/>
    <lineage>
        <taxon>Eukaryota</taxon>
        <taxon>Viridiplantae</taxon>
        <taxon>Streptophyta</taxon>
        <taxon>Embryophyta</taxon>
        <taxon>Tracheophyta</taxon>
        <taxon>Spermatophyta</taxon>
        <taxon>Magnoliopsida</taxon>
        <taxon>eudicotyledons</taxon>
        <taxon>Gunneridae</taxon>
        <taxon>Pentapetalae</taxon>
        <taxon>asterids</taxon>
        <taxon>lamiids</taxon>
        <taxon>Lamiales</taxon>
        <taxon>Oleaceae</taxon>
        <taxon>Forsythieae</taxon>
        <taxon>Forsythia</taxon>
    </lineage>
</organism>
<reference evidence="2" key="2">
    <citation type="submission" date="2024-07" db="EMBL/GenBank/DDBJ databases">
        <title>Two chromosome-level genome assemblies of Korean endemic species Abeliophyllum distichum and Forsythia ovata (Oleaceae).</title>
        <authorList>
            <person name="Mun J.H."/>
        </authorList>
    </citation>
    <scope>NUCLEOTIDE SEQUENCE</scope>
    <source>
        <strain evidence="2">KNKB202402200001</strain>
        <tissue evidence="2">Leaf</tissue>
    </source>
</reference>
<proteinExistence type="predicted"/>
<name>A0ABD1W6R4_9LAMI</name>
<dbReference type="Proteomes" id="UP001604277">
    <property type="component" value="Unassembled WGS sequence"/>
</dbReference>
<keyword evidence="4" id="KW-1185">Reference proteome</keyword>
<evidence type="ECO:0000313" key="2">
    <source>
        <dbReference type="EMBL" id="KAL2545352.1"/>
    </source>
</evidence>
<reference evidence="4" key="1">
    <citation type="submission" date="2024-07" db="EMBL/GenBank/DDBJ databases">
        <title>Two chromosome-level genome assemblies of Korean endemic species Abeliophyllum distichum and Forsythia ovata (Oleaceae).</title>
        <authorList>
            <person name="Jang H."/>
        </authorList>
    </citation>
    <scope>NUCLEOTIDE SEQUENCE [LARGE SCALE GENOMIC DNA]</scope>
</reference>
<dbReference type="EMBL" id="JBFOLJ010000004">
    <property type="protein sequence ID" value="KAL2545367.1"/>
    <property type="molecule type" value="Genomic_DNA"/>
</dbReference>
<comment type="caution">
    <text evidence="2">The sequence shown here is derived from an EMBL/GenBank/DDBJ whole genome shotgun (WGS) entry which is preliminary data.</text>
</comment>
<evidence type="ECO:0000313" key="3">
    <source>
        <dbReference type="EMBL" id="KAL2545367.1"/>
    </source>
</evidence>
<evidence type="ECO:0000313" key="4">
    <source>
        <dbReference type="Proteomes" id="UP001604277"/>
    </source>
</evidence>
<accession>A0ABD1W6R4</accession>
<feature type="region of interest" description="Disordered" evidence="1">
    <location>
        <begin position="1"/>
        <end position="38"/>
    </location>
</feature>
<protein>
    <submittedName>
        <fullName evidence="2">Uncharacterized protein</fullName>
    </submittedName>
</protein>
<evidence type="ECO:0000256" key="1">
    <source>
        <dbReference type="SAM" id="MobiDB-lite"/>
    </source>
</evidence>
<gene>
    <name evidence="2" type="ORF">Fot_14585</name>
    <name evidence="3" type="ORF">Fot_14600</name>
</gene>
<dbReference type="EMBL" id="JBFOLJ010000004">
    <property type="protein sequence ID" value="KAL2545352.1"/>
    <property type="molecule type" value="Genomic_DNA"/>
</dbReference>